<keyword evidence="4" id="KW-1185">Reference proteome</keyword>
<dbReference type="AlphaFoldDB" id="A0A8H6IQB0"/>
<evidence type="ECO:0000313" key="4">
    <source>
        <dbReference type="Proteomes" id="UP000652219"/>
    </source>
</evidence>
<accession>A0A8H6IQB0</accession>
<feature type="chain" id="PRO_5034039489" evidence="2">
    <location>
        <begin position="18"/>
        <end position="130"/>
    </location>
</feature>
<feature type="compositionally biased region" description="Basic and acidic residues" evidence="1">
    <location>
        <begin position="44"/>
        <end position="62"/>
    </location>
</feature>
<feature type="signal peptide" evidence="2">
    <location>
        <begin position="1"/>
        <end position="17"/>
    </location>
</feature>
<proteinExistence type="predicted"/>
<evidence type="ECO:0000256" key="1">
    <source>
        <dbReference type="SAM" id="MobiDB-lite"/>
    </source>
</evidence>
<feature type="compositionally biased region" description="Basic and acidic residues" evidence="1">
    <location>
        <begin position="69"/>
        <end position="82"/>
    </location>
</feature>
<organism evidence="3 4">
    <name type="scientific">Colletotrichum sojae</name>
    <dbReference type="NCBI Taxonomy" id="2175907"/>
    <lineage>
        <taxon>Eukaryota</taxon>
        <taxon>Fungi</taxon>
        <taxon>Dikarya</taxon>
        <taxon>Ascomycota</taxon>
        <taxon>Pezizomycotina</taxon>
        <taxon>Sordariomycetes</taxon>
        <taxon>Hypocreomycetidae</taxon>
        <taxon>Glomerellales</taxon>
        <taxon>Glomerellaceae</taxon>
        <taxon>Colletotrichum</taxon>
        <taxon>Colletotrichum orchidearum species complex</taxon>
    </lineage>
</organism>
<evidence type="ECO:0000256" key="2">
    <source>
        <dbReference type="SAM" id="SignalP"/>
    </source>
</evidence>
<reference evidence="3 4" key="1">
    <citation type="journal article" date="2020" name="Phytopathology">
        <title>Genome Sequence Resources of Colletotrichum truncatum, C. plurivorum, C. musicola, and C. sojae: Four Species Pathogenic to Soybean (Glycine max).</title>
        <authorList>
            <person name="Rogerio F."/>
            <person name="Boufleur T.R."/>
            <person name="Ciampi-Guillardi M."/>
            <person name="Sukno S.A."/>
            <person name="Thon M.R."/>
            <person name="Massola Junior N.S."/>
            <person name="Baroncelli R."/>
        </authorList>
    </citation>
    <scope>NUCLEOTIDE SEQUENCE [LARGE SCALE GENOMIC DNA]</scope>
    <source>
        <strain evidence="3 4">LFN0009</strain>
    </source>
</reference>
<dbReference type="Proteomes" id="UP000652219">
    <property type="component" value="Unassembled WGS sequence"/>
</dbReference>
<dbReference type="EMBL" id="WIGN01000502">
    <property type="protein sequence ID" value="KAF6790368.1"/>
    <property type="molecule type" value="Genomic_DNA"/>
</dbReference>
<gene>
    <name evidence="3" type="ORF">CSOJ01_14559</name>
</gene>
<feature type="region of interest" description="Disordered" evidence="1">
    <location>
        <begin position="18"/>
        <end position="130"/>
    </location>
</feature>
<name>A0A8H6IQB0_9PEZI</name>
<evidence type="ECO:0000313" key="3">
    <source>
        <dbReference type="EMBL" id="KAF6790368.1"/>
    </source>
</evidence>
<comment type="caution">
    <text evidence="3">The sequence shown here is derived from an EMBL/GenBank/DDBJ whole genome shotgun (WGS) entry which is preliminary data.</text>
</comment>
<keyword evidence="2" id="KW-0732">Signal</keyword>
<sequence length="130" mass="14043">MKYLTLILATIAALAAAAPISHTNDDWKSPVVPKDAGKNGPDSGKTDEDRWWKPTDSDKNKPDTPWSNPKDDKSDTPTKDETPSWPVDPKSETPTKSETPVWPGTPSKPDSAGVGKPVYDQWGAPVASHP</sequence>
<protein>
    <submittedName>
        <fullName evidence="3">Uncharacterized protein</fullName>
    </submittedName>
</protein>